<accession>A0ACC6RCK6</accession>
<name>A0ACC6RCK6_9BURK</name>
<protein>
    <submittedName>
        <fullName evidence="1">Uncharacterized protein</fullName>
    </submittedName>
</protein>
<keyword evidence="2" id="KW-1185">Reference proteome</keyword>
<organism evidence="1 2">
    <name type="scientific">Paraburkholderia unamae</name>
    <dbReference type="NCBI Taxonomy" id="219649"/>
    <lineage>
        <taxon>Bacteria</taxon>
        <taxon>Pseudomonadati</taxon>
        <taxon>Pseudomonadota</taxon>
        <taxon>Betaproteobacteria</taxon>
        <taxon>Burkholderiales</taxon>
        <taxon>Burkholderiaceae</taxon>
        <taxon>Paraburkholderia</taxon>
    </lineage>
</organism>
<dbReference type="EMBL" id="JAYMRU010000002">
    <property type="protein sequence ID" value="MEM5399286.1"/>
    <property type="molecule type" value="Genomic_DNA"/>
</dbReference>
<sequence length="72" mass="7811">MRNEVVSEAQRRNLNSCDETEALRRTVAELERLDAVDAHCETLSREAAASRSVAKAVTATAVEATLVREPAA</sequence>
<comment type="caution">
    <text evidence="1">The sequence shown here is derived from an EMBL/GenBank/DDBJ whole genome shotgun (WGS) entry which is preliminary data.</text>
</comment>
<proteinExistence type="predicted"/>
<evidence type="ECO:0000313" key="1">
    <source>
        <dbReference type="EMBL" id="MEM5399286.1"/>
    </source>
</evidence>
<reference evidence="1" key="1">
    <citation type="submission" date="2024-01" db="EMBL/GenBank/DDBJ databases">
        <title>The diversity of rhizobia nodulating Mimosa spp. in eleven states of Brazil covering several biomes is determined by host plant, location, and edaphic factors.</title>
        <authorList>
            <person name="Rouws L."/>
            <person name="Barauna A."/>
            <person name="Beukes C."/>
            <person name="De Faria S.M."/>
            <person name="Gross E."/>
            <person name="Dos Reis Junior F.B."/>
            <person name="Simon M."/>
            <person name="Maluk M."/>
            <person name="Odee D.W."/>
            <person name="Kenicer G."/>
            <person name="Young J.P.W."/>
            <person name="Reis V.M."/>
            <person name="Zilli J."/>
            <person name="James E.K."/>
        </authorList>
    </citation>
    <scope>NUCLEOTIDE SEQUENCE</scope>
    <source>
        <strain evidence="1">JPY452</strain>
    </source>
</reference>
<gene>
    <name evidence="1" type="ORF">VSR83_04185</name>
</gene>
<evidence type="ECO:0000313" key="2">
    <source>
        <dbReference type="Proteomes" id="UP001392318"/>
    </source>
</evidence>
<dbReference type="Proteomes" id="UP001392318">
    <property type="component" value="Unassembled WGS sequence"/>
</dbReference>